<evidence type="ECO:0000256" key="2">
    <source>
        <dbReference type="ARBA" id="ARBA00004736"/>
    </source>
</evidence>
<protein>
    <recommendedName>
        <fullName evidence="5">2-dehydro-3-deoxy-phosphogluconate aldolase</fullName>
        <ecNumber evidence="5">4.1.2.14</ecNumber>
    </recommendedName>
</protein>
<dbReference type="EMBL" id="UOEY01000139">
    <property type="protein sequence ID" value="VAW41892.1"/>
    <property type="molecule type" value="Genomic_DNA"/>
</dbReference>
<dbReference type="PROSITE" id="PS00159">
    <property type="entry name" value="ALDOLASE_KDPG_KHG_1"/>
    <property type="match status" value="1"/>
</dbReference>
<evidence type="ECO:0000256" key="7">
    <source>
        <dbReference type="ARBA" id="ARBA00023270"/>
    </source>
</evidence>
<dbReference type="PANTHER" id="PTHR30246:SF1">
    <property type="entry name" value="2-DEHYDRO-3-DEOXY-6-PHOSPHOGALACTONATE ALDOLASE-RELATED"/>
    <property type="match status" value="1"/>
</dbReference>
<dbReference type="GO" id="GO:0008675">
    <property type="term" value="F:2-dehydro-3-deoxy-phosphogluconate aldolase activity"/>
    <property type="evidence" value="ECO:0007669"/>
    <property type="project" value="UniProtKB-EC"/>
</dbReference>
<reference evidence="9" key="1">
    <citation type="submission" date="2018-06" db="EMBL/GenBank/DDBJ databases">
        <authorList>
            <person name="Zhirakovskaya E."/>
        </authorList>
    </citation>
    <scope>NUCLEOTIDE SEQUENCE</scope>
</reference>
<dbReference type="InterPro" id="IPR013785">
    <property type="entry name" value="Aldolase_TIM"/>
</dbReference>
<dbReference type="NCBIfam" id="TIGR01182">
    <property type="entry name" value="eda"/>
    <property type="match status" value="1"/>
</dbReference>
<evidence type="ECO:0000256" key="5">
    <source>
        <dbReference type="ARBA" id="ARBA00013063"/>
    </source>
</evidence>
<dbReference type="NCBIfam" id="NF004325">
    <property type="entry name" value="PRK05718.1"/>
    <property type="match status" value="1"/>
</dbReference>
<accession>A0A3B0VS96</accession>
<dbReference type="PROSITE" id="PS00160">
    <property type="entry name" value="ALDOLASE_KDPG_KHG_2"/>
    <property type="match status" value="1"/>
</dbReference>
<dbReference type="InterPro" id="IPR000887">
    <property type="entry name" value="Aldlse_KDPG_KHG"/>
</dbReference>
<dbReference type="InterPro" id="IPR031337">
    <property type="entry name" value="KDPG/KHG_AS_1"/>
</dbReference>
<gene>
    <name evidence="9" type="ORF">MNBD_DELTA04-1558</name>
</gene>
<comment type="catalytic activity">
    <reaction evidence="1">
        <text>2-dehydro-3-deoxy-6-phospho-D-gluconate = D-glyceraldehyde 3-phosphate + pyruvate</text>
        <dbReference type="Rhea" id="RHEA:17089"/>
        <dbReference type="ChEBI" id="CHEBI:15361"/>
        <dbReference type="ChEBI" id="CHEBI:57569"/>
        <dbReference type="ChEBI" id="CHEBI:59776"/>
        <dbReference type="EC" id="4.1.2.14"/>
    </reaction>
</comment>
<evidence type="ECO:0000256" key="8">
    <source>
        <dbReference type="ARBA" id="ARBA00023277"/>
    </source>
</evidence>
<comment type="pathway">
    <text evidence="2">Carbohydrate acid metabolism; 2-dehydro-3-deoxy-D-gluconate degradation; D-glyceraldehyde 3-phosphate and pyruvate from 2-dehydro-3-deoxy-D-gluconate: step 2/2.</text>
</comment>
<sequence>MTNIINWQTSPLEILKAGPVIPVIVIKDIEQAVPLAGALLKGGIKVLEITLRSKAALEAIRRISREVPEAIVGAGTVTSGADLEAVREAGAVFAVSPGLTPALLTAGAQGSIAMIPGISTASELMLGMEMGYTAFKFFPAEAAGGVRMLHSIAGPFPHLTFCPTGGISPVNYQKYLALENVACVGGSWLVPAAAMERRDWQRVTDLTREAVNGI</sequence>
<keyword evidence="7" id="KW-0704">Schiff base</keyword>
<name>A0A3B0VS96_9ZZZZ</name>
<evidence type="ECO:0000256" key="4">
    <source>
        <dbReference type="ARBA" id="ARBA00011233"/>
    </source>
</evidence>
<evidence type="ECO:0000256" key="3">
    <source>
        <dbReference type="ARBA" id="ARBA00006906"/>
    </source>
</evidence>
<comment type="subunit">
    <text evidence="4">Homotrimer.</text>
</comment>
<evidence type="ECO:0000256" key="6">
    <source>
        <dbReference type="ARBA" id="ARBA00023239"/>
    </source>
</evidence>
<dbReference type="Gene3D" id="3.20.20.70">
    <property type="entry name" value="Aldolase class I"/>
    <property type="match status" value="1"/>
</dbReference>
<proteinExistence type="inferred from homology"/>
<dbReference type="InterPro" id="IPR031338">
    <property type="entry name" value="KDPG/KHG_AS_2"/>
</dbReference>
<dbReference type="EC" id="4.1.2.14" evidence="5"/>
<dbReference type="Pfam" id="PF01081">
    <property type="entry name" value="Aldolase"/>
    <property type="match status" value="1"/>
</dbReference>
<organism evidence="9">
    <name type="scientific">hydrothermal vent metagenome</name>
    <dbReference type="NCBI Taxonomy" id="652676"/>
    <lineage>
        <taxon>unclassified sequences</taxon>
        <taxon>metagenomes</taxon>
        <taxon>ecological metagenomes</taxon>
    </lineage>
</organism>
<evidence type="ECO:0000256" key="1">
    <source>
        <dbReference type="ARBA" id="ARBA00000654"/>
    </source>
</evidence>
<dbReference type="SUPFAM" id="SSF51569">
    <property type="entry name" value="Aldolase"/>
    <property type="match status" value="1"/>
</dbReference>
<evidence type="ECO:0000313" key="9">
    <source>
        <dbReference type="EMBL" id="VAW41892.1"/>
    </source>
</evidence>
<dbReference type="PANTHER" id="PTHR30246">
    <property type="entry name" value="2-KETO-3-DEOXY-6-PHOSPHOGLUCONATE ALDOLASE"/>
    <property type="match status" value="1"/>
</dbReference>
<dbReference type="CDD" id="cd00452">
    <property type="entry name" value="KDPG_aldolase"/>
    <property type="match status" value="1"/>
</dbReference>
<dbReference type="AlphaFoldDB" id="A0A3B0VS96"/>
<comment type="similarity">
    <text evidence="3">Belongs to the KHG/KDPG aldolase family.</text>
</comment>
<keyword evidence="6 9" id="KW-0456">Lyase</keyword>
<keyword evidence="8" id="KW-0119">Carbohydrate metabolism</keyword>